<evidence type="ECO:0000256" key="6">
    <source>
        <dbReference type="PIRSR" id="PIRSR617867-1"/>
    </source>
</evidence>
<gene>
    <name evidence="8" type="primary">ptpA</name>
    <name evidence="8" type="ORF">HMPREF9088_0537</name>
</gene>
<dbReference type="CDD" id="cd16343">
    <property type="entry name" value="LMWPTP"/>
    <property type="match status" value="1"/>
</dbReference>
<dbReference type="Pfam" id="PF01451">
    <property type="entry name" value="LMWPc"/>
    <property type="match status" value="1"/>
</dbReference>
<dbReference type="SMART" id="SM00226">
    <property type="entry name" value="LMWPc"/>
    <property type="match status" value="1"/>
</dbReference>
<evidence type="ECO:0000313" key="9">
    <source>
        <dbReference type="Proteomes" id="UP000010296"/>
    </source>
</evidence>
<dbReference type="PANTHER" id="PTHR11717">
    <property type="entry name" value="LOW MOLECULAR WEIGHT PROTEIN TYROSINE PHOSPHATASE"/>
    <property type="match status" value="1"/>
</dbReference>
<feature type="active site" description="Proton donor" evidence="6">
    <location>
        <position position="123"/>
    </location>
</feature>
<evidence type="ECO:0000256" key="3">
    <source>
        <dbReference type="ARBA" id="ARBA00022801"/>
    </source>
</evidence>
<sequence>MQRVLFVCLGNICRSPMAEAIFVQAIAKEGLSIEVASAATSRWEHGNPAHQGTKNVLQARGCETDQLVSSQIAPNDFLMYDWIIGMDQQNVHDLKKLAPAYVQKKIHLFMSVVPGQETTGVPDPWYTGDFKETERLIDEALPYWLQTFKENQ</sequence>
<dbReference type="HOGENOM" id="CLU_071415_2_3_9"/>
<dbReference type="AlphaFoldDB" id="E6LDU7"/>
<dbReference type="PANTHER" id="PTHR11717:SF7">
    <property type="entry name" value="LOW MOLECULAR WEIGHT PHOSPHOTYROSINE PROTEIN PHOSPHATASE"/>
    <property type="match status" value="1"/>
</dbReference>
<dbReference type="Gene3D" id="3.40.50.2300">
    <property type="match status" value="1"/>
</dbReference>
<dbReference type="RefSeq" id="WP_007207558.1">
    <property type="nucleotide sequence ID" value="NZ_GL622241.1"/>
</dbReference>
<feature type="domain" description="Phosphotyrosine protein phosphatase I" evidence="7">
    <location>
        <begin position="2"/>
        <end position="147"/>
    </location>
</feature>
<feature type="active site" evidence="6">
    <location>
        <position position="14"/>
    </location>
</feature>
<evidence type="ECO:0000259" key="7">
    <source>
        <dbReference type="SMART" id="SM00226"/>
    </source>
</evidence>
<keyword evidence="4" id="KW-0904">Protein phosphatase</keyword>
<dbReference type="STRING" id="888064.HMPREF9088_0537"/>
<evidence type="ECO:0000256" key="4">
    <source>
        <dbReference type="ARBA" id="ARBA00022912"/>
    </source>
</evidence>
<organism evidence="8 9">
    <name type="scientific">Enterococcus italicus (strain DSM 15952 / CCUG 50447 / LMG 22039 / TP 1.5)</name>
    <dbReference type="NCBI Taxonomy" id="888064"/>
    <lineage>
        <taxon>Bacteria</taxon>
        <taxon>Bacillati</taxon>
        <taxon>Bacillota</taxon>
        <taxon>Bacilli</taxon>
        <taxon>Lactobacillales</taxon>
        <taxon>Enterococcaceae</taxon>
        <taxon>Enterococcus</taxon>
    </lineage>
</organism>
<evidence type="ECO:0000256" key="5">
    <source>
        <dbReference type="ARBA" id="ARBA00051722"/>
    </source>
</evidence>
<dbReference type="EC" id="3.1.3.48" evidence="2"/>
<dbReference type="Proteomes" id="UP000010296">
    <property type="component" value="Unassembled WGS sequence"/>
</dbReference>
<keyword evidence="3 8" id="KW-0378">Hydrolase</keyword>
<protein>
    <recommendedName>
        <fullName evidence="2">protein-tyrosine-phosphatase</fullName>
        <ecNumber evidence="2">3.1.3.48</ecNumber>
    </recommendedName>
</protein>
<dbReference type="EMBL" id="AEPV01000019">
    <property type="protein sequence ID" value="EFU74623.1"/>
    <property type="molecule type" value="Genomic_DNA"/>
</dbReference>
<name>E6LDU7_ENTI1</name>
<feature type="active site" description="Nucleophile" evidence="6">
    <location>
        <position position="8"/>
    </location>
</feature>
<dbReference type="SUPFAM" id="SSF52788">
    <property type="entry name" value="Phosphotyrosine protein phosphatases I"/>
    <property type="match status" value="1"/>
</dbReference>
<evidence type="ECO:0000256" key="1">
    <source>
        <dbReference type="ARBA" id="ARBA00011063"/>
    </source>
</evidence>
<dbReference type="PRINTS" id="PR00719">
    <property type="entry name" value="LMWPTPASE"/>
</dbReference>
<dbReference type="InterPro" id="IPR036196">
    <property type="entry name" value="Ptyr_pPase_sf"/>
</dbReference>
<dbReference type="InterPro" id="IPR050438">
    <property type="entry name" value="LMW_PTPase"/>
</dbReference>
<dbReference type="InterPro" id="IPR017867">
    <property type="entry name" value="Tyr_phospatase_low_mol_wt"/>
</dbReference>
<accession>E6LDU7</accession>
<dbReference type="PATRIC" id="fig|888064.11.peg.2158"/>
<dbReference type="OrthoDB" id="9784339at2"/>
<reference evidence="8 9" key="1">
    <citation type="submission" date="2010-12" db="EMBL/GenBank/DDBJ databases">
        <authorList>
            <person name="Muzny D."/>
            <person name="Qin X."/>
            <person name="Deng J."/>
            <person name="Jiang H."/>
            <person name="Liu Y."/>
            <person name="Qu J."/>
            <person name="Song X.-Z."/>
            <person name="Zhang L."/>
            <person name="Thornton R."/>
            <person name="Coyle M."/>
            <person name="Francisco L."/>
            <person name="Jackson L."/>
            <person name="Javaid M."/>
            <person name="Korchina V."/>
            <person name="Kovar C."/>
            <person name="Mata R."/>
            <person name="Mathew T."/>
            <person name="Ngo R."/>
            <person name="Nguyen L."/>
            <person name="Nguyen N."/>
            <person name="Okwuonu G."/>
            <person name="Ongeri F."/>
            <person name="Pham C."/>
            <person name="Simmons D."/>
            <person name="Wilczek-Boney K."/>
            <person name="Hale W."/>
            <person name="Jakkamsetti A."/>
            <person name="Pham P."/>
            <person name="Ruth R."/>
            <person name="San Lucas F."/>
            <person name="Warren J."/>
            <person name="Zhang J."/>
            <person name="Zhao Z."/>
            <person name="Zhou C."/>
            <person name="Zhu D."/>
            <person name="Lee S."/>
            <person name="Bess C."/>
            <person name="Blankenburg K."/>
            <person name="Forbes L."/>
            <person name="Fu Q."/>
            <person name="Gubbala S."/>
            <person name="Hirani K."/>
            <person name="Jayaseelan J.C."/>
            <person name="Lara F."/>
            <person name="Munidasa M."/>
            <person name="Palculict T."/>
            <person name="Patil S."/>
            <person name="Pu L.-L."/>
            <person name="Saada N."/>
            <person name="Tang L."/>
            <person name="Weissenberger G."/>
            <person name="Zhu Y."/>
            <person name="Hemphill L."/>
            <person name="Shang Y."/>
            <person name="Youmans B."/>
            <person name="Ayvaz T."/>
            <person name="Ross M."/>
            <person name="Santibanez J."/>
            <person name="Aqrawi P."/>
            <person name="Gross S."/>
            <person name="Joshi V."/>
            <person name="Fowler G."/>
            <person name="Nazareth L."/>
            <person name="Reid J."/>
            <person name="Worley K."/>
            <person name="Petrosino J."/>
            <person name="Highlander S."/>
            <person name="Gibbs R."/>
        </authorList>
    </citation>
    <scope>NUCLEOTIDE SEQUENCE [LARGE SCALE GENOMIC DNA]</scope>
    <source>
        <strain evidence="9">DSM 15952 / CCUG 50447 / LMG 22039 / TP 1.5</strain>
    </source>
</reference>
<comment type="caution">
    <text evidence="8">The sequence shown here is derived from an EMBL/GenBank/DDBJ whole genome shotgun (WGS) entry which is preliminary data.</text>
</comment>
<evidence type="ECO:0000313" key="8">
    <source>
        <dbReference type="EMBL" id="EFU74623.1"/>
    </source>
</evidence>
<keyword evidence="9" id="KW-1185">Reference proteome</keyword>
<proteinExistence type="inferred from homology"/>
<evidence type="ECO:0000256" key="2">
    <source>
        <dbReference type="ARBA" id="ARBA00013064"/>
    </source>
</evidence>
<dbReference type="eggNOG" id="COG0394">
    <property type="taxonomic scope" value="Bacteria"/>
</dbReference>
<dbReference type="InterPro" id="IPR023485">
    <property type="entry name" value="Ptyr_pPase"/>
</dbReference>
<dbReference type="GeneID" id="302706505"/>
<dbReference type="GO" id="GO:0004725">
    <property type="term" value="F:protein tyrosine phosphatase activity"/>
    <property type="evidence" value="ECO:0007669"/>
    <property type="project" value="UniProtKB-EC"/>
</dbReference>
<comment type="similarity">
    <text evidence="1">Belongs to the low molecular weight phosphotyrosine protein phosphatase family.</text>
</comment>
<comment type="catalytic activity">
    <reaction evidence="5">
        <text>O-phospho-L-tyrosyl-[protein] + H2O = L-tyrosyl-[protein] + phosphate</text>
        <dbReference type="Rhea" id="RHEA:10684"/>
        <dbReference type="Rhea" id="RHEA-COMP:10136"/>
        <dbReference type="Rhea" id="RHEA-COMP:20101"/>
        <dbReference type="ChEBI" id="CHEBI:15377"/>
        <dbReference type="ChEBI" id="CHEBI:43474"/>
        <dbReference type="ChEBI" id="CHEBI:46858"/>
        <dbReference type="ChEBI" id="CHEBI:61978"/>
        <dbReference type="EC" id="3.1.3.48"/>
    </reaction>
</comment>